<gene>
    <name evidence="2" type="ORF">PCANC_10745</name>
</gene>
<keyword evidence="3" id="KW-1185">Reference proteome</keyword>
<evidence type="ECO:0000256" key="1">
    <source>
        <dbReference type="SAM" id="MobiDB-lite"/>
    </source>
</evidence>
<feature type="compositionally biased region" description="Polar residues" evidence="1">
    <location>
        <begin position="75"/>
        <end position="88"/>
    </location>
</feature>
<evidence type="ECO:0000313" key="3">
    <source>
        <dbReference type="Proteomes" id="UP000235388"/>
    </source>
</evidence>
<name>A0A2N5VSU5_9BASI</name>
<organism evidence="2 3">
    <name type="scientific">Puccinia coronata f. sp. avenae</name>
    <dbReference type="NCBI Taxonomy" id="200324"/>
    <lineage>
        <taxon>Eukaryota</taxon>
        <taxon>Fungi</taxon>
        <taxon>Dikarya</taxon>
        <taxon>Basidiomycota</taxon>
        <taxon>Pucciniomycotina</taxon>
        <taxon>Pucciniomycetes</taxon>
        <taxon>Pucciniales</taxon>
        <taxon>Pucciniaceae</taxon>
        <taxon>Puccinia</taxon>
    </lineage>
</organism>
<reference evidence="2 3" key="1">
    <citation type="submission" date="2017-11" db="EMBL/GenBank/DDBJ databases">
        <title>De novo assembly and phasing of dikaryotic genomes from two isolates of Puccinia coronata f. sp. avenae, the causal agent of oat crown rust.</title>
        <authorList>
            <person name="Miller M.E."/>
            <person name="Zhang Y."/>
            <person name="Omidvar V."/>
            <person name="Sperschneider J."/>
            <person name="Schwessinger B."/>
            <person name="Raley C."/>
            <person name="Palmer J.M."/>
            <person name="Garnica D."/>
            <person name="Upadhyaya N."/>
            <person name="Rathjen J."/>
            <person name="Taylor J.M."/>
            <person name="Park R.F."/>
            <person name="Dodds P.N."/>
            <person name="Hirsch C.D."/>
            <person name="Kianian S.F."/>
            <person name="Figueroa M."/>
        </authorList>
    </citation>
    <scope>NUCLEOTIDE SEQUENCE [LARGE SCALE GENOMIC DNA]</scope>
    <source>
        <strain evidence="2">12NC29</strain>
    </source>
</reference>
<dbReference type="AlphaFoldDB" id="A0A2N5VSU5"/>
<protein>
    <submittedName>
        <fullName evidence="2">Uncharacterized protein</fullName>
    </submittedName>
</protein>
<dbReference type="Proteomes" id="UP000235388">
    <property type="component" value="Unassembled WGS sequence"/>
</dbReference>
<dbReference type="EMBL" id="PGCJ01000069">
    <property type="protein sequence ID" value="PLW53047.1"/>
    <property type="molecule type" value="Genomic_DNA"/>
</dbReference>
<comment type="caution">
    <text evidence="2">The sequence shown here is derived from an EMBL/GenBank/DDBJ whole genome shotgun (WGS) entry which is preliminary data.</text>
</comment>
<proteinExistence type="predicted"/>
<sequence length="168" mass="18468">MTVLDRLGTAGFGQDLPPNLIHELRRSCFDHLRQLASISPDADVTHALTRFSSCFKCERYKQKQGNELATGLGVNGSSRRPATAQDLSPNADPLCPTNIAPTPSTGLHSNQAYHDLGPPQMMYHYLVWVQLLKYNPTSSSAGLTTEINSFDHQRTIIRQAIHPPATSS</sequence>
<feature type="region of interest" description="Disordered" evidence="1">
    <location>
        <begin position="69"/>
        <end position="92"/>
    </location>
</feature>
<evidence type="ECO:0000313" key="2">
    <source>
        <dbReference type="EMBL" id="PLW53047.1"/>
    </source>
</evidence>
<accession>A0A2N5VSU5</accession>